<dbReference type="EMBL" id="NNAY01000730">
    <property type="protein sequence ID" value="OXU26772.1"/>
    <property type="molecule type" value="Genomic_DNA"/>
</dbReference>
<feature type="region of interest" description="Disordered" evidence="1">
    <location>
        <begin position="1"/>
        <end position="26"/>
    </location>
</feature>
<accession>A0A232F847</accession>
<feature type="compositionally biased region" description="Basic and acidic residues" evidence="1">
    <location>
        <begin position="1"/>
        <end position="10"/>
    </location>
</feature>
<keyword evidence="2" id="KW-0812">Transmembrane</keyword>
<protein>
    <submittedName>
        <fullName evidence="3">Uncharacterized protein</fullName>
    </submittedName>
</protein>
<proteinExistence type="predicted"/>
<evidence type="ECO:0000256" key="1">
    <source>
        <dbReference type="SAM" id="MobiDB-lite"/>
    </source>
</evidence>
<gene>
    <name evidence="3" type="ORF">TSAR_000558</name>
</gene>
<keyword evidence="4" id="KW-1185">Reference proteome</keyword>
<keyword evidence="2" id="KW-0472">Membrane</keyword>
<evidence type="ECO:0000313" key="3">
    <source>
        <dbReference type="EMBL" id="OXU26772.1"/>
    </source>
</evidence>
<feature type="compositionally biased region" description="Low complexity" evidence="1">
    <location>
        <begin position="37"/>
        <end position="50"/>
    </location>
</feature>
<comment type="caution">
    <text evidence="3">The sequence shown here is derived from an EMBL/GenBank/DDBJ whole genome shotgun (WGS) entry which is preliminary data.</text>
</comment>
<dbReference type="AlphaFoldDB" id="A0A232F847"/>
<organism evidence="3 4">
    <name type="scientific">Trichomalopsis sarcophagae</name>
    <dbReference type="NCBI Taxonomy" id="543379"/>
    <lineage>
        <taxon>Eukaryota</taxon>
        <taxon>Metazoa</taxon>
        <taxon>Ecdysozoa</taxon>
        <taxon>Arthropoda</taxon>
        <taxon>Hexapoda</taxon>
        <taxon>Insecta</taxon>
        <taxon>Pterygota</taxon>
        <taxon>Neoptera</taxon>
        <taxon>Endopterygota</taxon>
        <taxon>Hymenoptera</taxon>
        <taxon>Apocrita</taxon>
        <taxon>Proctotrupomorpha</taxon>
        <taxon>Chalcidoidea</taxon>
        <taxon>Pteromalidae</taxon>
        <taxon>Pteromalinae</taxon>
        <taxon>Trichomalopsis</taxon>
    </lineage>
</organism>
<reference evidence="3 4" key="1">
    <citation type="journal article" date="2017" name="Curr. Biol.">
        <title>The Evolution of Venom by Co-option of Single-Copy Genes.</title>
        <authorList>
            <person name="Martinson E.O."/>
            <person name="Mrinalini"/>
            <person name="Kelkar Y.D."/>
            <person name="Chang C.H."/>
            <person name="Werren J.H."/>
        </authorList>
    </citation>
    <scope>NUCLEOTIDE SEQUENCE [LARGE SCALE GENOMIC DNA]</scope>
    <source>
        <strain evidence="3 4">Alberta</strain>
        <tissue evidence="3">Whole body</tissue>
    </source>
</reference>
<feature type="compositionally biased region" description="Low complexity" evidence="1">
    <location>
        <begin position="13"/>
        <end position="22"/>
    </location>
</feature>
<keyword evidence="2" id="KW-1133">Transmembrane helix</keyword>
<evidence type="ECO:0000256" key="2">
    <source>
        <dbReference type="SAM" id="Phobius"/>
    </source>
</evidence>
<feature type="transmembrane region" description="Helical" evidence="2">
    <location>
        <begin position="72"/>
        <end position="95"/>
    </location>
</feature>
<feature type="region of interest" description="Disordered" evidence="1">
    <location>
        <begin position="37"/>
        <end position="56"/>
    </location>
</feature>
<name>A0A232F847_9HYME</name>
<dbReference type="Proteomes" id="UP000215335">
    <property type="component" value="Unassembled WGS sequence"/>
</dbReference>
<evidence type="ECO:0000313" key="4">
    <source>
        <dbReference type="Proteomes" id="UP000215335"/>
    </source>
</evidence>
<sequence length="189" mass="20451">MSETRPDKRALHSSSSSSSSSSVLPDTRSVLLCSIVSSSSSSTTDSVAVDEPTKEEQKEEVVRRCGRCIRDFCIIITIIILVNSLVIVFLSAVIACTSDGTGSTYDISTPNTKYSVLLIYVLITEKNSLCVTDRESSPGGRKEKEISYTQSSVLRCGIPALGKRIITHDFCLTVLTKSANAGLFGTKKW</sequence>